<dbReference type="EMBL" id="JADFTT010000440">
    <property type="protein sequence ID" value="KAG5761595.1"/>
    <property type="molecule type" value="Genomic_DNA"/>
</dbReference>
<protein>
    <submittedName>
        <fullName evidence="1">Uncharacterized protein</fullName>
    </submittedName>
</protein>
<reference evidence="1" key="2">
    <citation type="submission" date="2020-10" db="EMBL/GenBank/DDBJ databases">
        <authorList>
            <person name="Peck L.D."/>
            <person name="Nowell R.W."/>
            <person name="Flood J."/>
            <person name="Ryan M.J."/>
            <person name="Barraclough T.G."/>
        </authorList>
    </citation>
    <scope>NUCLEOTIDE SEQUENCE</scope>
    <source>
        <strain evidence="1">IMI 127659i</strain>
    </source>
</reference>
<gene>
    <name evidence="1" type="ORF">H9Q72_010314</name>
</gene>
<reference evidence="1" key="1">
    <citation type="journal article" date="2020" name="bioRxiv">
        <title>Historical genomics reveals the evolutionary mechanisms behind multiple outbreaks of the host-specific coffee wilt pathogen Fusarium xylarioides.</title>
        <authorList>
            <person name="Peck D."/>
            <person name="Nowell R.W."/>
            <person name="Flood J."/>
            <person name="Ryan M.J."/>
            <person name="Barraclough T.G."/>
        </authorList>
    </citation>
    <scope>NUCLEOTIDE SEQUENCE</scope>
    <source>
        <strain evidence="1">IMI 127659i</strain>
    </source>
</reference>
<dbReference type="OrthoDB" id="4152607at2759"/>
<accession>A0A9P7HJX0</accession>
<evidence type="ECO:0000313" key="2">
    <source>
        <dbReference type="Proteomes" id="UP000750502"/>
    </source>
</evidence>
<name>A0A9P7HJX0_9HYPO</name>
<comment type="caution">
    <text evidence="1">The sequence shown here is derived from an EMBL/GenBank/DDBJ whole genome shotgun (WGS) entry which is preliminary data.</text>
</comment>
<sequence length="276" mass="31137">MSDSANHAMAQIGDIANMIGTLSITGGPLESLKEALRIFDEAPVVLSKRAENVVDLLHADGPFSQDDVESICTVQARAVKLVRVARLLNDSASFNVGSLLEHFKKPIERIAQGIIREAKSDDILWKTAEELYHQAIRPSGDLNLEKYLAIIALLQNEEKKENWVKFWIQSLCNCPGGPTLFRPEDDFFFGDSAKRLAKHMPRHLFRAYDVNSTGRNDEEVMASIFSQHDGSNHHKIDIFSMNYQETSEMLHHHLYKGLYSPWETNNLFPGAVPSYL</sequence>
<evidence type="ECO:0000313" key="1">
    <source>
        <dbReference type="EMBL" id="KAG5761595.1"/>
    </source>
</evidence>
<dbReference type="AlphaFoldDB" id="A0A9P7HJX0"/>
<organism evidence="1 2">
    <name type="scientific">Fusarium xylarioides</name>
    <dbReference type="NCBI Taxonomy" id="221167"/>
    <lineage>
        <taxon>Eukaryota</taxon>
        <taxon>Fungi</taxon>
        <taxon>Dikarya</taxon>
        <taxon>Ascomycota</taxon>
        <taxon>Pezizomycotina</taxon>
        <taxon>Sordariomycetes</taxon>
        <taxon>Hypocreomycetidae</taxon>
        <taxon>Hypocreales</taxon>
        <taxon>Nectriaceae</taxon>
        <taxon>Fusarium</taxon>
        <taxon>Fusarium fujikuroi species complex</taxon>
    </lineage>
</organism>
<proteinExistence type="predicted"/>
<dbReference type="Proteomes" id="UP000750502">
    <property type="component" value="Unassembled WGS sequence"/>
</dbReference>
<keyword evidence="2" id="KW-1185">Reference proteome</keyword>